<protein>
    <submittedName>
        <fullName evidence="3">Pilus assembly protein PilP</fullName>
    </submittedName>
</protein>
<keyword evidence="1" id="KW-0175">Coiled coil</keyword>
<keyword evidence="2" id="KW-1133">Transmembrane helix</keyword>
<dbReference type="InterPro" id="IPR007445">
    <property type="entry name" value="PilO"/>
</dbReference>
<reference evidence="3 4" key="1">
    <citation type="submission" date="2018-07" db="EMBL/GenBank/DDBJ databases">
        <title>Marsedoiliclastica nanhaica gen. nov. sp. nov., a novel marine hydrocarbonoclastic bacterium isolated from an in-situ enriched hydrocarbon-degrading consortium in deep-sea sediment.</title>
        <authorList>
            <person name="Dong C."/>
            <person name="Ma T."/>
            <person name="Liu R."/>
            <person name="Shao Z."/>
        </authorList>
    </citation>
    <scope>NUCLEOTIDE SEQUENCE [LARGE SCALE GENOMIC DNA]</scope>
    <source>
        <strain evidence="4">soil36-7</strain>
    </source>
</reference>
<evidence type="ECO:0000256" key="2">
    <source>
        <dbReference type="SAM" id="Phobius"/>
    </source>
</evidence>
<evidence type="ECO:0000313" key="4">
    <source>
        <dbReference type="Proteomes" id="UP000298049"/>
    </source>
</evidence>
<proteinExistence type="predicted"/>
<keyword evidence="4" id="KW-1185">Reference proteome</keyword>
<dbReference type="Pfam" id="PF04350">
    <property type="entry name" value="PilO"/>
    <property type="match status" value="1"/>
</dbReference>
<dbReference type="AlphaFoldDB" id="A0A4P7XET8"/>
<keyword evidence="2" id="KW-0812">Transmembrane</keyword>
<dbReference type="EMBL" id="CP031093">
    <property type="protein sequence ID" value="QCF25073.1"/>
    <property type="molecule type" value="Genomic_DNA"/>
</dbReference>
<accession>A0A4P7XET8</accession>
<sequence>MSLSQSLESLKNFDFNDLDVNNAGIWPAPVKAVLLILVFALVLGGGYWFMVKDQYLKLEQVDSREAELREQYENKAHRVANLDIYKRQMEEMEETFGALVRQLPSDTEVPGLLEDITNTALGSGLDLQQIQLQPEIQRDFYVELPINISVTGDYHELGAFVSSVAGLPRIVTLHDFEITPVDDKASGSDQLSMKVIARTYRYKSGGGE</sequence>
<name>A0A4P7XET8_9ALTE</name>
<dbReference type="GO" id="GO:0043683">
    <property type="term" value="P:type IV pilus assembly"/>
    <property type="evidence" value="ECO:0007669"/>
    <property type="project" value="InterPro"/>
</dbReference>
<dbReference type="PIRSF" id="PIRSF016482">
    <property type="entry name" value="PilO"/>
    <property type="match status" value="1"/>
</dbReference>
<dbReference type="InterPro" id="IPR014717">
    <property type="entry name" value="Transl_elong_EF1B/ribsomal_bS6"/>
</dbReference>
<dbReference type="OrthoDB" id="9802133at2"/>
<evidence type="ECO:0000256" key="1">
    <source>
        <dbReference type="SAM" id="Coils"/>
    </source>
</evidence>
<dbReference type="Gene3D" id="3.30.70.60">
    <property type="match status" value="1"/>
</dbReference>
<dbReference type="GO" id="GO:0043107">
    <property type="term" value="P:type IV pilus-dependent motility"/>
    <property type="evidence" value="ECO:0007669"/>
    <property type="project" value="InterPro"/>
</dbReference>
<dbReference type="Gene3D" id="1.10.287.540">
    <property type="entry name" value="Helix hairpin bin"/>
    <property type="match status" value="1"/>
</dbReference>
<feature type="transmembrane region" description="Helical" evidence="2">
    <location>
        <begin position="32"/>
        <end position="50"/>
    </location>
</feature>
<evidence type="ECO:0000313" key="3">
    <source>
        <dbReference type="EMBL" id="QCF25073.1"/>
    </source>
</evidence>
<keyword evidence="2" id="KW-0472">Membrane</keyword>
<organism evidence="3 4">
    <name type="scientific">Hydrocarboniclastica marina</name>
    <dbReference type="NCBI Taxonomy" id="2259620"/>
    <lineage>
        <taxon>Bacteria</taxon>
        <taxon>Pseudomonadati</taxon>
        <taxon>Pseudomonadota</taxon>
        <taxon>Gammaproteobacteria</taxon>
        <taxon>Alteromonadales</taxon>
        <taxon>Alteromonadaceae</taxon>
        <taxon>Hydrocarboniclastica</taxon>
    </lineage>
</organism>
<dbReference type="PANTHER" id="PTHR39555:SF1">
    <property type="entry name" value="TYPE IV PILUS INNER MEMBRANE COMPONENT PILO"/>
    <property type="match status" value="1"/>
</dbReference>
<feature type="coiled-coil region" evidence="1">
    <location>
        <begin position="58"/>
        <end position="102"/>
    </location>
</feature>
<dbReference type="PANTHER" id="PTHR39555">
    <property type="entry name" value="FIMBRIAL ASSEMBLY PROTEIN PILO-LIKE PROTEIN-RELATED"/>
    <property type="match status" value="1"/>
</dbReference>
<gene>
    <name evidence="3" type="ORF">soil367_03465</name>
</gene>
<dbReference type="KEGG" id="hmi:soil367_03465"/>
<dbReference type="RefSeq" id="WP_136546928.1">
    <property type="nucleotide sequence ID" value="NZ_CP031093.1"/>
</dbReference>
<dbReference type="Proteomes" id="UP000298049">
    <property type="component" value="Chromosome"/>
</dbReference>